<dbReference type="EMBL" id="KV426091">
    <property type="protein sequence ID" value="KZV88746.1"/>
    <property type="molecule type" value="Genomic_DNA"/>
</dbReference>
<accession>A0A165FBX5</accession>
<dbReference type="AlphaFoldDB" id="A0A165FBX5"/>
<protein>
    <submittedName>
        <fullName evidence="1">Uncharacterized protein</fullName>
    </submittedName>
</protein>
<dbReference type="Proteomes" id="UP000077266">
    <property type="component" value="Unassembled WGS sequence"/>
</dbReference>
<evidence type="ECO:0000313" key="2">
    <source>
        <dbReference type="Proteomes" id="UP000077266"/>
    </source>
</evidence>
<dbReference type="InParanoid" id="A0A165FBX5"/>
<proteinExistence type="predicted"/>
<evidence type="ECO:0000313" key="1">
    <source>
        <dbReference type="EMBL" id="KZV88746.1"/>
    </source>
</evidence>
<reference evidence="1 2" key="1">
    <citation type="journal article" date="2016" name="Mol. Biol. Evol.">
        <title>Comparative Genomics of Early-Diverging Mushroom-Forming Fungi Provides Insights into the Origins of Lignocellulose Decay Capabilities.</title>
        <authorList>
            <person name="Nagy L.G."/>
            <person name="Riley R."/>
            <person name="Tritt A."/>
            <person name="Adam C."/>
            <person name="Daum C."/>
            <person name="Floudas D."/>
            <person name="Sun H."/>
            <person name="Yadav J.S."/>
            <person name="Pangilinan J."/>
            <person name="Larsson K.H."/>
            <person name="Matsuura K."/>
            <person name="Barry K."/>
            <person name="Labutti K."/>
            <person name="Kuo R."/>
            <person name="Ohm R.A."/>
            <person name="Bhattacharya S.S."/>
            <person name="Shirouzu T."/>
            <person name="Yoshinaga Y."/>
            <person name="Martin F.M."/>
            <person name="Grigoriev I.V."/>
            <person name="Hibbett D.S."/>
        </authorList>
    </citation>
    <scope>NUCLEOTIDE SEQUENCE [LARGE SCALE GENOMIC DNA]</scope>
    <source>
        <strain evidence="1 2">HHB12029</strain>
    </source>
</reference>
<sequence length="234" mass="26015">MDGSDQERAVASLTTAQSGLVTVTSPSTGTLKMLSVHLDDARRLYLIARKVNLPGSEELHLELGDADPSKTRRRVFVTDRATANVAIDKFDPAVKQRISALSLDCSEARLDALSLIAQGQGKWSSCKSLCLTFDEEELGSFLSFFFGRRQVLDADAFPALELLVICCTHPDLPPLEEAAIRLRIRFLPALRALLSLQRLENVEIIYTRDPEVALECTHARKQGEDCPQKWIHLQ</sequence>
<name>A0A165FBX5_EXIGL</name>
<keyword evidence="2" id="KW-1185">Reference proteome</keyword>
<gene>
    <name evidence="1" type="ORF">EXIGLDRAFT_170411</name>
</gene>
<organism evidence="1 2">
    <name type="scientific">Exidia glandulosa HHB12029</name>
    <dbReference type="NCBI Taxonomy" id="1314781"/>
    <lineage>
        <taxon>Eukaryota</taxon>
        <taxon>Fungi</taxon>
        <taxon>Dikarya</taxon>
        <taxon>Basidiomycota</taxon>
        <taxon>Agaricomycotina</taxon>
        <taxon>Agaricomycetes</taxon>
        <taxon>Auriculariales</taxon>
        <taxon>Exidiaceae</taxon>
        <taxon>Exidia</taxon>
    </lineage>
</organism>